<dbReference type="EMBL" id="HBEL01011110">
    <property type="protein sequence ID" value="CAD8409152.1"/>
    <property type="molecule type" value="Transcribed_RNA"/>
</dbReference>
<organism evidence="2">
    <name type="scientific">Proboscia inermis</name>
    <dbReference type="NCBI Taxonomy" id="420281"/>
    <lineage>
        <taxon>Eukaryota</taxon>
        <taxon>Sar</taxon>
        <taxon>Stramenopiles</taxon>
        <taxon>Ochrophyta</taxon>
        <taxon>Bacillariophyta</taxon>
        <taxon>Coscinodiscophyceae</taxon>
        <taxon>Rhizosoleniophycidae</taxon>
        <taxon>Rhizosoleniales</taxon>
        <taxon>Rhizosoleniaceae</taxon>
        <taxon>Proboscia</taxon>
    </lineage>
</organism>
<feature type="transmembrane region" description="Helical" evidence="1">
    <location>
        <begin position="43"/>
        <end position="62"/>
    </location>
</feature>
<reference evidence="2" key="1">
    <citation type="submission" date="2021-01" db="EMBL/GenBank/DDBJ databases">
        <authorList>
            <person name="Corre E."/>
            <person name="Pelletier E."/>
            <person name="Niang G."/>
            <person name="Scheremetjew M."/>
            <person name="Finn R."/>
            <person name="Kale V."/>
            <person name="Holt S."/>
            <person name="Cochrane G."/>
            <person name="Meng A."/>
            <person name="Brown T."/>
            <person name="Cohen L."/>
        </authorList>
    </citation>
    <scope>NUCLEOTIDE SEQUENCE</scope>
    <source>
        <strain evidence="2">CCAP1064/1</strain>
    </source>
</reference>
<evidence type="ECO:0000313" key="2">
    <source>
        <dbReference type="EMBL" id="CAD8409152.1"/>
    </source>
</evidence>
<protein>
    <submittedName>
        <fullName evidence="2">Uncharacterized protein</fullName>
    </submittedName>
</protein>
<gene>
    <name evidence="2" type="ORF">PINE0816_LOCUS5274</name>
</gene>
<keyword evidence="1" id="KW-1133">Transmembrane helix</keyword>
<evidence type="ECO:0000256" key="1">
    <source>
        <dbReference type="SAM" id="Phobius"/>
    </source>
</evidence>
<feature type="transmembrane region" description="Helical" evidence="1">
    <location>
        <begin position="74"/>
        <end position="93"/>
    </location>
</feature>
<name>A0A7S0C0J3_9STRA</name>
<dbReference type="AlphaFoldDB" id="A0A7S0C0J3"/>
<keyword evidence="1" id="KW-0812">Transmembrane</keyword>
<keyword evidence="1" id="KW-0472">Membrane</keyword>
<accession>A0A7S0C0J3</accession>
<feature type="transmembrane region" description="Helical" evidence="1">
    <location>
        <begin position="127"/>
        <end position="146"/>
    </location>
</feature>
<proteinExistence type="predicted"/>
<sequence length="155" mass="17956">MLMSYGDRIESPFVNVDAAPNLANSPLGFLKENFEFEYLTSRITFLQGLLNWLGAIAIELIMPDPGESVASRKMDKFGGFLLINIILIMLSFYNGHMNYYPNYFMMLSRWVSVAWTRYVWRWPLRPMMILIGPSMIYTTFLGYEAFTAKSDDDDD</sequence>